<keyword evidence="5 7" id="KW-0238">DNA-binding</keyword>
<protein>
    <recommendedName>
        <fullName evidence="7">Ferric uptake regulation protein</fullName>
    </recommendedName>
</protein>
<comment type="similarity">
    <text evidence="1 7">Belongs to the Fur family.</text>
</comment>
<evidence type="ECO:0000256" key="7">
    <source>
        <dbReference type="RuleBase" id="RU364037"/>
    </source>
</evidence>
<evidence type="ECO:0000256" key="5">
    <source>
        <dbReference type="ARBA" id="ARBA00023125"/>
    </source>
</evidence>
<dbReference type="Gene3D" id="3.30.1490.190">
    <property type="match status" value="1"/>
</dbReference>
<sequence>MLQRRNSKQRNVLREYLRGRTDHPTAETLYKEIQVQYPRMSLGTVYRNLMLLSDSGEIQALDVGDGKTHFDPNPEPHAHFYCTKCKQVSDIFFNEYGDIINIIKKNTKGSVTSCSISVEGICPICKNEDE</sequence>
<dbReference type="Gene3D" id="1.10.10.10">
    <property type="entry name" value="Winged helix-like DNA-binding domain superfamily/Winged helix DNA-binding domain"/>
    <property type="match status" value="1"/>
</dbReference>
<comment type="subunit">
    <text evidence="7">Homodimer.</text>
</comment>
<evidence type="ECO:0000256" key="1">
    <source>
        <dbReference type="ARBA" id="ARBA00007957"/>
    </source>
</evidence>
<keyword evidence="4 7" id="KW-0805">Transcription regulation</keyword>
<keyword evidence="3 7" id="KW-0862">Zinc</keyword>
<dbReference type="InterPro" id="IPR036388">
    <property type="entry name" value="WH-like_DNA-bd_sf"/>
</dbReference>
<evidence type="ECO:0000256" key="4">
    <source>
        <dbReference type="ARBA" id="ARBA00023015"/>
    </source>
</evidence>
<keyword evidence="9" id="KW-1185">Reference proteome</keyword>
<evidence type="ECO:0000313" key="9">
    <source>
        <dbReference type="Proteomes" id="UP000731465"/>
    </source>
</evidence>
<dbReference type="CDD" id="cd07153">
    <property type="entry name" value="Fur_like"/>
    <property type="match status" value="1"/>
</dbReference>
<keyword evidence="2 7" id="KW-0678">Repressor</keyword>
<evidence type="ECO:0000313" key="8">
    <source>
        <dbReference type="EMBL" id="MBW7570598.1"/>
    </source>
</evidence>
<keyword evidence="6 7" id="KW-0804">Transcription</keyword>
<name>A0ABS7DH23_9GAMM</name>
<reference evidence="8 9" key="1">
    <citation type="submission" date="2021-03" db="EMBL/GenBank/DDBJ databases">
        <title>Succinivibrio sp. nov. isolated from feces of cow.</title>
        <authorList>
            <person name="Choi J.-Y."/>
        </authorList>
    </citation>
    <scope>NUCLEOTIDE SEQUENCE [LARGE SCALE GENOMIC DNA]</scope>
    <source>
        <strain evidence="8 9">AGMB01872</strain>
    </source>
</reference>
<evidence type="ECO:0000256" key="6">
    <source>
        <dbReference type="ARBA" id="ARBA00023163"/>
    </source>
</evidence>
<dbReference type="PANTHER" id="PTHR33202">
    <property type="entry name" value="ZINC UPTAKE REGULATION PROTEIN"/>
    <property type="match status" value="1"/>
</dbReference>
<dbReference type="InterPro" id="IPR036390">
    <property type="entry name" value="WH_DNA-bd_sf"/>
</dbReference>
<dbReference type="SUPFAM" id="SSF46785">
    <property type="entry name" value="Winged helix' DNA-binding domain"/>
    <property type="match status" value="1"/>
</dbReference>
<dbReference type="Proteomes" id="UP000731465">
    <property type="component" value="Unassembled WGS sequence"/>
</dbReference>
<keyword evidence="7" id="KW-0408">Iron</keyword>
<comment type="subcellular location">
    <subcellularLocation>
        <location evidence="7">Cytoplasm</location>
    </subcellularLocation>
</comment>
<dbReference type="EMBL" id="JAGFNY010000023">
    <property type="protein sequence ID" value="MBW7570598.1"/>
    <property type="molecule type" value="Genomic_DNA"/>
</dbReference>
<dbReference type="RefSeq" id="WP_219937823.1">
    <property type="nucleotide sequence ID" value="NZ_JAGFNY010000023.1"/>
</dbReference>
<dbReference type="InterPro" id="IPR002481">
    <property type="entry name" value="FUR"/>
</dbReference>
<keyword evidence="7" id="KW-0963">Cytoplasm</keyword>
<accession>A0ABS7DH23</accession>
<comment type="caution">
    <text evidence="8">The sequence shown here is derived from an EMBL/GenBank/DDBJ whole genome shotgun (WGS) entry which is preliminary data.</text>
</comment>
<evidence type="ECO:0000256" key="3">
    <source>
        <dbReference type="ARBA" id="ARBA00022833"/>
    </source>
</evidence>
<dbReference type="Pfam" id="PF01475">
    <property type="entry name" value="FUR"/>
    <property type="match status" value="1"/>
</dbReference>
<dbReference type="PANTHER" id="PTHR33202:SF7">
    <property type="entry name" value="FERRIC UPTAKE REGULATION PROTEIN"/>
    <property type="match status" value="1"/>
</dbReference>
<gene>
    <name evidence="7" type="primary">fur</name>
    <name evidence="8" type="ORF">J5V48_06805</name>
</gene>
<keyword evidence="7" id="KW-0479">Metal-binding</keyword>
<organism evidence="8 9">
    <name type="scientific">Succinivibrio faecicola</name>
    <dbReference type="NCBI Taxonomy" id="2820300"/>
    <lineage>
        <taxon>Bacteria</taxon>
        <taxon>Pseudomonadati</taxon>
        <taxon>Pseudomonadota</taxon>
        <taxon>Gammaproteobacteria</taxon>
        <taxon>Aeromonadales</taxon>
        <taxon>Succinivibrionaceae</taxon>
        <taxon>Succinivibrio</taxon>
    </lineage>
</organism>
<proteinExistence type="inferred from homology"/>
<evidence type="ECO:0000256" key="2">
    <source>
        <dbReference type="ARBA" id="ARBA00022491"/>
    </source>
</evidence>
<dbReference type="InterPro" id="IPR043135">
    <property type="entry name" value="Fur_C"/>
</dbReference>